<protein>
    <submittedName>
        <fullName evidence="1">Uncharacterized protein</fullName>
    </submittedName>
</protein>
<evidence type="ECO:0000313" key="1">
    <source>
        <dbReference type="EMBL" id="MEN2989207.1"/>
    </source>
</evidence>
<sequence>MALMLTMPDVRPLFARAVMMSAPLGLTMPRTADMAAVAGRFVAALGVAPGDRAAVCDLPVARILAAQLDLVRAAAMTPGNIAPPFGPVIDDDLVIGDPVAIMRAGGAGAQDLMLGTTREEMAAFYVDTRPWPAPHRRWSRLRSPAASVPVRQML</sequence>
<dbReference type="RefSeq" id="WP_345934137.1">
    <property type="nucleotide sequence ID" value="NZ_JBBKTV010000006.1"/>
</dbReference>
<dbReference type="Gene3D" id="3.40.50.1820">
    <property type="entry name" value="alpha/beta hydrolase"/>
    <property type="match status" value="1"/>
</dbReference>
<keyword evidence="2" id="KW-1185">Reference proteome</keyword>
<dbReference type="EMBL" id="JBBKTW010000004">
    <property type="protein sequence ID" value="MEN2989207.1"/>
    <property type="molecule type" value="Genomic_DNA"/>
</dbReference>
<evidence type="ECO:0000313" key="2">
    <source>
        <dbReference type="Proteomes" id="UP001413721"/>
    </source>
</evidence>
<gene>
    <name evidence="1" type="ORF">WG926_12905</name>
</gene>
<dbReference type="InterPro" id="IPR029058">
    <property type="entry name" value="AB_hydrolase_fold"/>
</dbReference>
<proteinExistence type="predicted"/>
<accession>A0ABU9YKG7</accession>
<organism evidence="1 2">
    <name type="scientific">Tistrella arctica</name>
    <dbReference type="NCBI Taxonomy" id="3133430"/>
    <lineage>
        <taxon>Bacteria</taxon>
        <taxon>Pseudomonadati</taxon>
        <taxon>Pseudomonadota</taxon>
        <taxon>Alphaproteobacteria</taxon>
        <taxon>Geminicoccales</taxon>
        <taxon>Geminicoccaceae</taxon>
        <taxon>Tistrella</taxon>
    </lineage>
</organism>
<comment type="caution">
    <text evidence="1">The sequence shown here is derived from an EMBL/GenBank/DDBJ whole genome shotgun (WGS) entry which is preliminary data.</text>
</comment>
<dbReference type="PANTHER" id="PTHR45570">
    <property type="entry name" value="CARBOXYLIC ESTER HYDROLASE"/>
    <property type="match status" value="1"/>
</dbReference>
<dbReference type="SUPFAM" id="SSF53474">
    <property type="entry name" value="alpha/beta-Hydrolases"/>
    <property type="match status" value="1"/>
</dbReference>
<dbReference type="PANTHER" id="PTHR45570:SF2">
    <property type="entry name" value="ACETYLCHOLINESTERASE 1-LIKE"/>
    <property type="match status" value="1"/>
</dbReference>
<reference evidence="1 2" key="1">
    <citation type="submission" date="2024-03" db="EMBL/GenBank/DDBJ databases">
        <title>High-quality draft genome sequencing of Tistrella sp. BH-R2-4.</title>
        <authorList>
            <person name="Dong C."/>
        </authorList>
    </citation>
    <scope>NUCLEOTIDE SEQUENCE [LARGE SCALE GENOMIC DNA]</scope>
    <source>
        <strain evidence="1 2">BH-R2-4</strain>
    </source>
</reference>
<name>A0ABU9YKG7_9PROT</name>
<dbReference type="Proteomes" id="UP001413721">
    <property type="component" value="Unassembled WGS sequence"/>
</dbReference>